<evidence type="ECO:0000259" key="1">
    <source>
        <dbReference type="Pfam" id="PF01323"/>
    </source>
</evidence>
<dbReference type="Proteomes" id="UP001172102">
    <property type="component" value="Unassembled WGS sequence"/>
</dbReference>
<accession>A0AA40B0V4</accession>
<protein>
    <submittedName>
        <fullName evidence="2">DSBA-like thioredoxin domain-containing protein</fullName>
    </submittedName>
</protein>
<dbReference type="PANTHER" id="PTHR13887:SF41">
    <property type="entry name" value="THIOREDOXIN SUPERFAMILY PROTEIN"/>
    <property type="match status" value="1"/>
</dbReference>
<dbReference type="PANTHER" id="PTHR13887">
    <property type="entry name" value="GLUTATHIONE S-TRANSFERASE KAPPA"/>
    <property type="match status" value="1"/>
</dbReference>
<evidence type="ECO:0000313" key="3">
    <source>
        <dbReference type="Proteomes" id="UP001172102"/>
    </source>
</evidence>
<dbReference type="InterPro" id="IPR036249">
    <property type="entry name" value="Thioredoxin-like_sf"/>
</dbReference>
<dbReference type="Pfam" id="PF01323">
    <property type="entry name" value="DSBA"/>
    <property type="match status" value="1"/>
</dbReference>
<feature type="domain" description="DSBA-like thioredoxin" evidence="1">
    <location>
        <begin position="6"/>
        <end position="207"/>
    </location>
</feature>
<name>A0AA40B0V4_9PEZI</name>
<dbReference type="SUPFAM" id="SSF52833">
    <property type="entry name" value="Thioredoxin-like"/>
    <property type="match status" value="1"/>
</dbReference>
<comment type="caution">
    <text evidence="2">The sequence shown here is derived from an EMBL/GenBank/DDBJ whole genome shotgun (WGS) entry which is preliminary data.</text>
</comment>
<dbReference type="Gene3D" id="3.40.30.10">
    <property type="entry name" value="Glutaredoxin"/>
    <property type="match status" value="1"/>
</dbReference>
<proteinExistence type="predicted"/>
<dbReference type="EMBL" id="JAUKUA010000002">
    <property type="protein sequence ID" value="KAK0725447.1"/>
    <property type="molecule type" value="Genomic_DNA"/>
</dbReference>
<gene>
    <name evidence="2" type="ORF">B0H67DRAFT_598699</name>
</gene>
<dbReference type="AlphaFoldDB" id="A0AA40B0V4"/>
<dbReference type="GO" id="GO:0016491">
    <property type="term" value="F:oxidoreductase activity"/>
    <property type="evidence" value="ECO:0007669"/>
    <property type="project" value="InterPro"/>
</dbReference>
<reference evidence="2" key="1">
    <citation type="submission" date="2023-06" db="EMBL/GenBank/DDBJ databases">
        <title>Genome-scale phylogeny and comparative genomics of the fungal order Sordariales.</title>
        <authorList>
            <consortium name="Lawrence Berkeley National Laboratory"/>
            <person name="Hensen N."/>
            <person name="Bonometti L."/>
            <person name="Westerberg I."/>
            <person name="Brannstrom I.O."/>
            <person name="Guillou S."/>
            <person name="Cros-Aarteil S."/>
            <person name="Calhoun S."/>
            <person name="Haridas S."/>
            <person name="Kuo A."/>
            <person name="Mondo S."/>
            <person name="Pangilinan J."/>
            <person name="Riley R."/>
            <person name="Labutti K."/>
            <person name="Andreopoulos B."/>
            <person name="Lipzen A."/>
            <person name="Chen C."/>
            <person name="Yanf M."/>
            <person name="Daum C."/>
            <person name="Ng V."/>
            <person name="Clum A."/>
            <person name="Steindorff A."/>
            <person name="Ohm R."/>
            <person name="Martin F."/>
            <person name="Silar P."/>
            <person name="Natvig D."/>
            <person name="Lalanne C."/>
            <person name="Gautier V."/>
            <person name="Ament-Velasquez S.L."/>
            <person name="Kruys A."/>
            <person name="Hutchinson M.I."/>
            <person name="Powell A.J."/>
            <person name="Barry K."/>
            <person name="Miller A.N."/>
            <person name="Grigoriev I.V."/>
            <person name="Debuchy R."/>
            <person name="Gladieux P."/>
            <person name="Thoren M.H."/>
            <person name="Johannesson H."/>
        </authorList>
    </citation>
    <scope>NUCLEOTIDE SEQUENCE</scope>
    <source>
        <strain evidence="2">SMH4607-1</strain>
    </source>
</reference>
<evidence type="ECO:0000313" key="2">
    <source>
        <dbReference type="EMBL" id="KAK0725447.1"/>
    </source>
</evidence>
<dbReference type="CDD" id="cd03024">
    <property type="entry name" value="DsbA_FrnE"/>
    <property type="match status" value="1"/>
</dbReference>
<dbReference type="InterPro" id="IPR001853">
    <property type="entry name" value="DSBA-like_thioredoxin_dom"/>
</dbReference>
<organism evidence="2 3">
    <name type="scientific">Lasiosphaeris hirsuta</name>
    <dbReference type="NCBI Taxonomy" id="260670"/>
    <lineage>
        <taxon>Eukaryota</taxon>
        <taxon>Fungi</taxon>
        <taxon>Dikarya</taxon>
        <taxon>Ascomycota</taxon>
        <taxon>Pezizomycotina</taxon>
        <taxon>Sordariomycetes</taxon>
        <taxon>Sordariomycetidae</taxon>
        <taxon>Sordariales</taxon>
        <taxon>Lasiosphaeriaceae</taxon>
        <taxon>Lasiosphaeris</taxon>
    </lineage>
</organism>
<sequence>MAVFNIKIVSDVVCPFCYIGKKRLERAISVYKKTVPGGDQDTFNISWHPFYLDPTSPNVGIPIGTHIARKFGPERVPMMQARMVAMGQPEGINFTWGGKIGNTRNAHRLVQLAKTKSTETEDKVMTELFKSYFEGSGDVTSQAMLIDAGAKAGLDRAEIKTWLDEGKGGEEVDREVEVAYAKGISGVPDFTINDRYQVHGAQDVEAFVIEFLRAKDTSSNGSANSGKGFSC</sequence>
<keyword evidence="3" id="KW-1185">Reference proteome</keyword>